<evidence type="ECO:0000313" key="6">
    <source>
        <dbReference type="Proteomes" id="UP000436801"/>
    </source>
</evidence>
<evidence type="ECO:0000313" key="3">
    <source>
        <dbReference type="EMBL" id="MWC43210.1"/>
    </source>
</evidence>
<dbReference type="Proteomes" id="UP000436801">
    <property type="component" value="Unassembled WGS sequence"/>
</dbReference>
<sequence>MSDGRSRPASSFQSAPSTDSLNDILETTAQQDDELEAALRAIGRDWSRLGARLKLLDHAVNTSCPRLSVRLHYPTLRDAAATVHELVAVATRYLARFCLPHSELQNLYARKDQLSVEDLHEALTDLDRRARDLFIRAGAATGRSGEAGELLLYLLTEWVLQAPQIVAKMSLKTSVAMPVHGSDGIHARYDPENGHLLVYSGEAKLHSDLGDAIRSAISSISSALQPEKLEHELNLVRRDLSLSGLDERARAEMLCFLDPLEPSSLKRIDAVTCLIGFDFGGYDGLSPDDAESVFESRAREQLDRSASAFAKAMRTAGLENRTVELFLMPLPSVEQLRASFQSRIGNAT</sequence>
<name>A0A1G7NES1_9SPHN</name>
<evidence type="ECO:0000256" key="1">
    <source>
        <dbReference type="SAM" id="MobiDB-lite"/>
    </source>
</evidence>
<protein>
    <submittedName>
        <fullName evidence="3">DUF1837 domain-containing protein</fullName>
    </submittedName>
</protein>
<organism evidence="4 5">
    <name type="scientific">Sphingomonas carotinifaciens</name>
    <dbReference type="NCBI Taxonomy" id="1166323"/>
    <lineage>
        <taxon>Bacteria</taxon>
        <taxon>Pseudomonadati</taxon>
        <taxon>Pseudomonadota</taxon>
        <taxon>Alphaproteobacteria</taxon>
        <taxon>Sphingomonadales</taxon>
        <taxon>Sphingomonadaceae</taxon>
        <taxon>Sphingomonas</taxon>
    </lineage>
</organism>
<keyword evidence="5" id="KW-1185">Reference proteome</keyword>
<dbReference type="Proteomes" id="UP000323502">
    <property type="component" value="Unassembled WGS sequence"/>
</dbReference>
<evidence type="ECO:0000313" key="5">
    <source>
        <dbReference type="Proteomes" id="UP000323502"/>
    </source>
</evidence>
<accession>A0A1G7NES1</accession>
<dbReference type="Pfam" id="PF08878">
    <property type="entry name" value="HamA"/>
    <property type="match status" value="1"/>
</dbReference>
<dbReference type="EMBL" id="FNBI01000005">
    <property type="protein sequence ID" value="SDF72615.1"/>
    <property type="molecule type" value="Genomic_DNA"/>
</dbReference>
<gene>
    <name evidence="3" type="ORF">GQR91_05975</name>
    <name evidence="4" type="ORF">SAMN05216557_105142</name>
</gene>
<feature type="compositionally biased region" description="Polar residues" evidence="1">
    <location>
        <begin position="8"/>
        <end position="20"/>
    </location>
</feature>
<reference evidence="3 6" key="2">
    <citation type="submission" date="2019-12" db="EMBL/GenBank/DDBJ databases">
        <authorList>
            <person name="Zheng J."/>
        </authorList>
    </citation>
    <scope>NUCLEOTIDE SEQUENCE [LARGE SCALE GENOMIC DNA]</scope>
    <source>
        <strain evidence="3 6">DSM 27347</strain>
    </source>
</reference>
<dbReference type="AlphaFoldDB" id="A0A1G7NES1"/>
<dbReference type="OrthoDB" id="9801524at2"/>
<proteinExistence type="predicted"/>
<evidence type="ECO:0000313" key="4">
    <source>
        <dbReference type="EMBL" id="SDF72615.1"/>
    </source>
</evidence>
<dbReference type="EMBL" id="WSUT01000005">
    <property type="protein sequence ID" value="MWC43210.1"/>
    <property type="molecule type" value="Genomic_DNA"/>
</dbReference>
<evidence type="ECO:0000259" key="2">
    <source>
        <dbReference type="Pfam" id="PF08878"/>
    </source>
</evidence>
<feature type="domain" description="Anti-bacteriophage protein A/HamA C-terminal" evidence="2">
    <location>
        <begin position="57"/>
        <end position="344"/>
    </location>
</feature>
<feature type="region of interest" description="Disordered" evidence="1">
    <location>
        <begin position="1"/>
        <end position="20"/>
    </location>
</feature>
<reference evidence="4 5" key="1">
    <citation type="submission" date="2016-10" db="EMBL/GenBank/DDBJ databases">
        <authorList>
            <person name="Varghese N."/>
            <person name="Submissions S."/>
        </authorList>
    </citation>
    <scope>NUCLEOTIDE SEQUENCE [LARGE SCALE GENOMIC DNA]</scope>
    <source>
        <strain evidence="4 5">S7-754</strain>
    </source>
</reference>
<dbReference type="InterPro" id="IPR014976">
    <property type="entry name" value="AbpA_HamA_C"/>
</dbReference>